<dbReference type="AlphaFoldDB" id="A0A395J0E0"/>
<dbReference type="Proteomes" id="UP000249056">
    <property type="component" value="Unassembled WGS sequence"/>
</dbReference>
<evidence type="ECO:0000313" key="1">
    <source>
        <dbReference type="EMBL" id="RAL65143.1"/>
    </source>
</evidence>
<organism evidence="1 2">
    <name type="scientific">Monilinia fructigena</name>
    <dbReference type="NCBI Taxonomy" id="38457"/>
    <lineage>
        <taxon>Eukaryota</taxon>
        <taxon>Fungi</taxon>
        <taxon>Dikarya</taxon>
        <taxon>Ascomycota</taxon>
        <taxon>Pezizomycotina</taxon>
        <taxon>Leotiomycetes</taxon>
        <taxon>Helotiales</taxon>
        <taxon>Sclerotiniaceae</taxon>
        <taxon>Monilinia</taxon>
    </lineage>
</organism>
<dbReference type="OrthoDB" id="372421at2759"/>
<evidence type="ECO:0008006" key="3">
    <source>
        <dbReference type="Google" id="ProtNLM"/>
    </source>
</evidence>
<dbReference type="EMBL" id="QKRW01000011">
    <property type="protein sequence ID" value="RAL65143.1"/>
    <property type="molecule type" value="Genomic_DNA"/>
</dbReference>
<name>A0A395J0E0_9HELO</name>
<gene>
    <name evidence="1" type="ORF">DID88_001249</name>
</gene>
<reference evidence="1 2" key="1">
    <citation type="submission" date="2018-06" db="EMBL/GenBank/DDBJ databases">
        <title>Genome Sequence of the Brown Rot Fungal Pathogen Monilinia fructigena.</title>
        <authorList>
            <person name="Landi L."/>
            <person name="De Miccolis Angelini R.M."/>
            <person name="Pollastro S."/>
            <person name="Abate D."/>
            <person name="Faretra F."/>
            <person name="Romanazzi G."/>
        </authorList>
    </citation>
    <scope>NUCLEOTIDE SEQUENCE [LARGE SCALE GENOMIC DNA]</scope>
    <source>
        <strain evidence="1 2">Mfrg269</strain>
    </source>
</reference>
<keyword evidence="2" id="KW-1185">Reference proteome</keyword>
<dbReference type="Gene3D" id="3.40.50.1010">
    <property type="entry name" value="5'-nuclease"/>
    <property type="match status" value="1"/>
</dbReference>
<evidence type="ECO:0000313" key="2">
    <source>
        <dbReference type="Proteomes" id="UP000249056"/>
    </source>
</evidence>
<protein>
    <recommendedName>
        <fullName evidence="3">PIN domain-containing protein</fullName>
    </recommendedName>
</protein>
<proteinExistence type="predicted"/>
<comment type="caution">
    <text evidence="1">The sequence shown here is derived from an EMBL/GenBank/DDBJ whole genome shotgun (WGS) entry which is preliminary data.</text>
</comment>
<accession>A0A395J0E0</accession>
<sequence length="117" mass="12688">MTSLKRSMGSDPYSSNISSKVYVRSTKSGKVQKIVRELYLRQDIPCSSKLCDSCLKAAPPDASGVVPPFVLSEKPAGTTAYPQGHYLVPDTNALLNALDLFEQASAFYDVIILQTVS</sequence>